<proteinExistence type="predicted"/>
<accession>A0A225UM50</accession>
<name>A0A225UM50_9STRA</name>
<reference evidence="2" key="1">
    <citation type="submission" date="2017-03" db="EMBL/GenBank/DDBJ databases">
        <title>Phytopthora megakarya and P. palmivora, two closely related causual agents of cacao black pod achieved similar genome size and gene model numbers by different mechanisms.</title>
        <authorList>
            <person name="Ali S."/>
            <person name="Shao J."/>
            <person name="Larry D.J."/>
            <person name="Kronmiller B."/>
            <person name="Shen D."/>
            <person name="Strem M.D."/>
            <person name="Melnick R.L."/>
            <person name="Guiltinan M.J."/>
            <person name="Tyler B.M."/>
            <person name="Meinhardt L.W."/>
            <person name="Bailey B.A."/>
        </authorList>
    </citation>
    <scope>NUCLEOTIDE SEQUENCE [LARGE SCALE GENOMIC DNA]</scope>
    <source>
        <strain evidence="2">zdho120</strain>
    </source>
</reference>
<evidence type="ECO:0000313" key="1">
    <source>
        <dbReference type="EMBL" id="OWY94053.1"/>
    </source>
</evidence>
<dbReference type="AlphaFoldDB" id="A0A225UM50"/>
<protein>
    <submittedName>
        <fullName evidence="1">Helitron helicase</fullName>
    </submittedName>
</protein>
<dbReference type="EMBL" id="NBNE01014990">
    <property type="protein sequence ID" value="OWY94053.1"/>
    <property type="molecule type" value="Genomic_DNA"/>
</dbReference>
<keyword evidence="1" id="KW-0067">ATP-binding</keyword>
<dbReference type="GO" id="GO:0004386">
    <property type="term" value="F:helicase activity"/>
    <property type="evidence" value="ECO:0007669"/>
    <property type="project" value="UniProtKB-KW"/>
</dbReference>
<keyword evidence="1" id="KW-0547">Nucleotide-binding</keyword>
<gene>
    <name evidence="1" type="ORF">PHMEG_00036328</name>
</gene>
<keyword evidence="2" id="KW-1185">Reference proteome</keyword>
<sequence>MLWRLLDHSKAGLFVTVTMNPKMQLNALLDDITKKWYLWNGCCIRLRGRVPKSRSPRTYLHIILKDHWEHRNSSDYDKFVSGEIPDTELFPQHHATVTTCMIHGPCGRGISIPCTGEDGVFQTIL</sequence>
<evidence type="ECO:0000313" key="2">
    <source>
        <dbReference type="Proteomes" id="UP000198211"/>
    </source>
</evidence>
<dbReference type="Proteomes" id="UP000198211">
    <property type="component" value="Unassembled WGS sequence"/>
</dbReference>
<organism evidence="1 2">
    <name type="scientific">Phytophthora megakarya</name>
    <dbReference type="NCBI Taxonomy" id="4795"/>
    <lineage>
        <taxon>Eukaryota</taxon>
        <taxon>Sar</taxon>
        <taxon>Stramenopiles</taxon>
        <taxon>Oomycota</taxon>
        <taxon>Peronosporomycetes</taxon>
        <taxon>Peronosporales</taxon>
        <taxon>Peronosporaceae</taxon>
        <taxon>Phytophthora</taxon>
    </lineage>
</organism>
<keyword evidence="1" id="KW-0347">Helicase</keyword>
<keyword evidence="1" id="KW-0378">Hydrolase</keyword>
<comment type="caution">
    <text evidence="1">The sequence shown here is derived from an EMBL/GenBank/DDBJ whole genome shotgun (WGS) entry which is preliminary data.</text>
</comment>